<name>A0A4Y2LVA8_ARAVE</name>
<accession>A0A4Y2LVA8</accession>
<sequence>MSISAYADDILLFASSSAGLQNLLNETSSFLEQCNLNINCDKSFTISILADSKNKKTKVDSAFPFQVKNAPINSLKVNDSFKYLRLNFSAKGLLAANCSSALIDYLSKLKSARLNPNNDFGS</sequence>
<reference evidence="2 3" key="1">
    <citation type="journal article" date="2019" name="Sci. Rep.">
        <title>Orb-weaving spider Araneus ventricosus genome elucidates the spidroin gene catalogue.</title>
        <authorList>
            <person name="Kono N."/>
            <person name="Nakamura H."/>
            <person name="Ohtoshi R."/>
            <person name="Moran D.A.P."/>
            <person name="Shinohara A."/>
            <person name="Yoshida Y."/>
            <person name="Fujiwara M."/>
            <person name="Mori M."/>
            <person name="Tomita M."/>
            <person name="Arakawa K."/>
        </authorList>
    </citation>
    <scope>NUCLEOTIDE SEQUENCE [LARGE SCALE GENOMIC DNA]</scope>
</reference>
<protein>
    <recommendedName>
        <fullName evidence="1">Reverse transcriptase domain-containing protein</fullName>
    </recommendedName>
</protein>
<evidence type="ECO:0000259" key="1">
    <source>
        <dbReference type="PROSITE" id="PS50878"/>
    </source>
</evidence>
<dbReference type="PROSITE" id="PS50878">
    <property type="entry name" value="RT_POL"/>
    <property type="match status" value="1"/>
</dbReference>
<dbReference type="InterPro" id="IPR000477">
    <property type="entry name" value="RT_dom"/>
</dbReference>
<dbReference type="Pfam" id="PF00078">
    <property type="entry name" value="RVT_1"/>
    <property type="match status" value="1"/>
</dbReference>
<evidence type="ECO:0000313" key="2">
    <source>
        <dbReference type="EMBL" id="GBN17317.1"/>
    </source>
</evidence>
<organism evidence="2 3">
    <name type="scientific">Araneus ventricosus</name>
    <name type="common">Orbweaver spider</name>
    <name type="synonym">Epeira ventricosa</name>
    <dbReference type="NCBI Taxonomy" id="182803"/>
    <lineage>
        <taxon>Eukaryota</taxon>
        <taxon>Metazoa</taxon>
        <taxon>Ecdysozoa</taxon>
        <taxon>Arthropoda</taxon>
        <taxon>Chelicerata</taxon>
        <taxon>Arachnida</taxon>
        <taxon>Araneae</taxon>
        <taxon>Araneomorphae</taxon>
        <taxon>Entelegynae</taxon>
        <taxon>Araneoidea</taxon>
        <taxon>Araneidae</taxon>
        <taxon>Araneus</taxon>
    </lineage>
</organism>
<gene>
    <name evidence="2" type="ORF">AVEN_131258_1</name>
</gene>
<dbReference type="AlphaFoldDB" id="A0A4Y2LVA8"/>
<keyword evidence="3" id="KW-1185">Reference proteome</keyword>
<feature type="domain" description="Reverse transcriptase" evidence="1">
    <location>
        <begin position="1"/>
        <end position="88"/>
    </location>
</feature>
<dbReference type="OrthoDB" id="8063823at2759"/>
<dbReference type="EMBL" id="BGPR01006245">
    <property type="protein sequence ID" value="GBN17317.1"/>
    <property type="molecule type" value="Genomic_DNA"/>
</dbReference>
<dbReference type="Proteomes" id="UP000499080">
    <property type="component" value="Unassembled WGS sequence"/>
</dbReference>
<comment type="caution">
    <text evidence="2">The sequence shown here is derived from an EMBL/GenBank/DDBJ whole genome shotgun (WGS) entry which is preliminary data.</text>
</comment>
<evidence type="ECO:0000313" key="3">
    <source>
        <dbReference type="Proteomes" id="UP000499080"/>
    </source>
</evidence>
<proteinExistence type="predicted"/>